<comment type="function">
    <text evidence="5">Methylates the class 1 translation termination release factors RF1/PrfA and RF2/PrfB on the glutamine residue of the universally conserved GGQ motif.</text>
</comment>
<keyword evidence="1 5" id="KW-0489">Methyltransferase</keyword>
<feature type="binding site" evidence="5">
    <location>
        <begin position="185"/>
        <end position="188"/>
    </location>
    <ligand>
        <name>substrate</name>
    </ligand>
</feature>
<dbReference type="PANTHER" id="PTHR18895">
    <property type="entry name" value="HEMK METHYLTRANSFERASE"/>
    <property type="match status" value="1"/>
</dbReference>
<evidence type="ECO:0000259" key="6">
    <source>
        <dbReference type="Pfam" id="PF05175"/>
    </source>
</evidence>
<dbReference type="InterPro" id="IPR040758">
    <property type="entry name" value="PrmC_N"/>
</dbReference>
<dbReference type="HAMAP" id="MF_02126">
    <property type="entry name" value="RF_methyltr_PrmC"/>
    <property type="match status" value="1"/>
</dbReference>
<feature type="domain" description="Methyltransferase small" evidence="6">
    <location>
        <begin position="110"/>
        <end position="201"/>
    </location>
</feature>
<comment type="similarity">
    <text evidence="5">Belongs to the protein N5-glutamine methyltransferase family. PrmC subfamily.</text>
</comment>
<comment type="catalytic activity">
    <reaction evidence="4 5">
        <text>L-glutaminyl-[peptide chain release factor] + S-adenosyl-L-methionine = N(5)-methyl-L-glutaminyl-[peptide chain release factor] + S-adenosyl-L-homocysteine + H(+)</text>
        <dbReference type="Rhea" id="RHEA:42896"/>
        <dbReference type="Rhea" id="RHEA-COMP:10271"/>
        <dbReference type="Rhea" id="RHEA-COMP:10272"/>
        <dbReference type="ChEBI" id="CHEBI:15378"/>
        <dbReference type="ChEBI" id="CHEBI:30011"/>
        <dbReference type="ChEBI" id="CHEBI:57856"/>
        <dbReference type="ChEBI" id="CHEBI:59789"/>
        <dbReference type="ChEBI" id="CHEBI:61891"/>
        <dbReference type="EC" id="2.1.1.297"/>
    </reaction>
</comment>
<dbReference type="Gene3D" id="1.10.8.10">
    <property type="entry name" value="DNA helicase RuvA subunit, C-terminal domain"/>
    <property type="match status" value="1"/>
</dbReference>
<keyword evidence="2 5" id="KW-0808">Transferase</keyword>
<dbReference type="PROSITE" id="PS00092">
    <property type="entry name" value="N6_MTASE"/>
    <property type="match status" value="1"/>
</dbReference>
<dbReference type="NCBIfam" id="TIGR00536">
    <property type="entry name" value="hemK_fam"/>
    <property type="match status" value="1"/>
</dbReference>
<comment type="caution">
    <text evidence="8">The sequence shown here is derived from an EMBL/GenBank/DDBJ whole genome shotgun (WGS) entry which is preliminary data.</text>
</comment>
<dbReference type="PANTHER" id="PTHR18895:SF74">
    <property type="entry name" value="MTRF1L RELEASE FACTOR GLUTAMINE METHYLTRANSFERASE"/>
    <property type="match status" value="1"/>
</dbReference>
<dbReference type="InterPro" id="IPR019874">
    <property type="entry name" value="RF_methyltr_PrmC"/>
</dbReference>
<keyword evidence="3 5" id="KW-0949">S-adenosyl-L-methionine</keyword>
<keyword evidence="9" id="KW-1185">Reference proteome</keyword>
<evidence type="ECO:0000259" key="7">
    <source>
        <dbReference type="Pfam" id="PF17827"/>
    </source>
</evidence>
<accession>A0ABQ2D121</accession>
<dbReference type="SUPFAM" id="SSF53335">
    <property type="entry name" value="S-adenosyl-L-methionine-dependent methyltransferases"/>
    <property type="match status" value="1"/>
</dbReference>
<dbReference type="Pfam" id="PF17827">
    <property type="entry name" value="PrmC_N"/>
    <property type="match status" value="1"/>
</dbReference>
<sequence length="278" mass="31244">MTFTVGQALKHMVEVFTVAGIPSPHVDAEFLLEHVTGLSRVRQLMDRHVFLEHAEWDQLQDFMHRRASREPLQLLLGYTYFYGLRLKVCEGVLIPRPETETLVSLVIERNMKMKPRILDIGTGTGAIALALLHEIPFSDVTATDINPVCVRLAQQNAHKLSLRLKVQQGDLFAGLDGFFEIIVSNPPYLPDADQASEMPELKYESNIALYSGGDGLSLARRIVTGAVRHLKSGGILALELDPRNVKVLQEELDRKFWAASEVYPDLTGQDRFLLAMKR</sequence>
<dbReference type="InterPro" id="IPR029063">
    <property type="entry name" value="SAM-dependent_MTases_sf"/>
</dbReference>
<dbReference type="Proteomes" id="UP000632222">
    <property type="component" value="Unassembled WGS sequence"/>
</dbReference>
<dbReference type="InterPro" id="IPR002052">
    <property type="entry name" value="DNA_methylase_N6_adenine_CS"/>
</dbReference>
<name>A0ABQ2D121_9DEIO</name>
<dbReference type="InterPro" id="IPR050320">
    <property type="entry name" value="N5-glutamine_MTase"/>
</dbReference>
<dbReference type="Pfam" id="PF05175">
    <property type="entry name" value="MTS"/>
    <property type="match status" value="1"/>
</dbReference>
<dbReference type="EC" id="2.1.1.297" evidence="5"/>
<comment type="caution">
    <text evidence="5">Lacks conserved residue(s) required for the propagation of feature annotation.</text>
</comment>
<feature type="binding site" evidence="5">
    <location>
        <begin position="121"/>
        <end position="125"/>
    </location>
    <ligand>
        <name>S-adenosyl-L-methionine</name>
        <dbReference type="ChEBI" id="CHEBI:59789"/>
    </ligand>
</feature>
<feature type="binding site" evidence="5">
    <location>
        <position position="144"/>
    </location>
    <ligand>
        <name>S-adenosyl-L-methionine</name>
        <dbReference type="ChEBI" id="CHEBI:59789"/>
    </ligand>
</feature>
<protein>
    <recommendedName>
        <fullName evidence="5">Release factor glutamine methyltransferase</fullName>
        <shortName evidence="5">RF MTase</shortName>
        <ecNumber evidence="5">2.1.1.297</ecNumber>
    </recommendedName>
    <alternativeName>
        <fullName evidence="5">N5-glutamine methyltransferase PrmC</fullName>
    </alternativeName>
    <alternativeName>
        <fullName evidence="5">Protein-(glutamine-N5) MTase PrmC</fullName>
    </alternativeName>
    <alternativeName>
        <fullName evidence="5">Protein-glutamine N-methyltransferase PrmC</fullName>
    </alternativeName>
</protein>
<evidence type="ECO:0000256" key="1">
    <source>
        <dbReference type="ARBA" id="ARBA00022603"/>
    </source>
</evidence>
<dbReference type="NCBIfam" id="TIGR03534">
    <property type="entry name" value="RF_mod_PrmC"/>
    <property type="match status" value="1"/>
</dbReference>
<evidence type="ECO:0000256" key="4">
    <source>
        <dbReference type="ARBA" id="ARBA00048391"/>
    </source>
</evidence>
<reference evidence="9" key="1">
    <citation type="journal article" date="2019" name="Int. J. Syst. Evol. Microbiol.">
        <title>The Global Catalogue of Microorganisms (GCM) 10K type strain sequencing project: providing services to taxonomists for standard genome sequencing and annotation.</title>
        <authorList>
            <consortium name="The Broad Institute Genomics Platform"/>
            <consortium name="The Broad Institute Genome Sequencing Center for Infectious Disease"/>
            <person name="Wu L."/>
            <person name="Ma J."/>
        </authorList>
    </citation>
    <scope>NUCLEOTIDE SEQUENCE [LARGE SCALE GENOMIC DNA]</scope>
    <source>
        <strain evidence="9">JCM 14370</strain>
    </source>
</reference>
<organism evidence="8 9">
    <name type="scientific">Deinococcus roseus</name>
    <dbReference type="NCBI Taxonomy" id="392414"/>
    <lineage>
        <taxon>Bacteria</taxon>
        <taxon>Thermotogati</taxon>
        <taxon>Deinococcota</taxon>
        <taxon>Deinococci</taxon>
        <taxon>Deinococcales</taxon>
        <taxon>Deinococcaceae</taxon>
        <taxon>Deinococcus</taxon>
    </lineage>
</organism>
<evidence type="ECO:0000256" key="3">
    <source>
        <dbReference type="ARBA" id="ARBA00022691"/>
    </source>
</evidence>
<evidence type="ECO:0000313" key="8">
    <source>
        <dbReference type="EMBL" id="GGJ40478.1"/>
    </source>
</evidence>
<dbReference type="GO" id="GO:0032259">
    <property type="term" value="P:methylation"/>
    <property type="evidence" value="ECO:0007669"/>
    <property type="project" value="UniProtKB-KW"/>
</dbReference>
<feature type="domain" description="Release factor glutamine methyltransferase N-terminal" evidence="7">
    <location>
        <begin position="7"/>
        <end position="77"/>
    </location>
</feature>
<dbReference type="CDD" id="cd02440">
    <property type="entry name" value="AdoMet_MTases"/>
    <property type="match status" value="1"/>
</dbReference>
<feature type="binding site" evidence="5">
    <location>
        <position position="185"/>
    </location>
    <ligand>
        <name>S-adenosyl-L-methionine</name>
        <dbReference type="ChEBI" id="CHEBI:59789"/>
    </ligand>
</feature>
<dbReference type="RefSeq" id="WP_189003339.1">
    <property type="nucleotide sequence ID" value="NZ_BMOD01000010.1"/>
</dbReference>
<evidence type="ECO:0000256" key="2">
    <source>
        <dbReference type="ARBA" id="ARBA00022679"/>
    </source>
</evidence>
<dbReference type="InterPro" id="IPR004556">
    <property type="entry name" value="HemK-like"/>
</dbReference>
<dbReference type="GO" id="GO:0008168">
    <property type="term" value="F:methyltransferase activity"/>
    <property type="evidence" value="ECO:0007669"/>
    <property type="project" value="UniProtKB-KW"/>
</dbReference>
<evidence type="ECO:0000256" key="5">
    <source>
        <dbReference type="HAMAP-Rule" id="MF_02126"/>
    </source>
</evidence>
<dbReference type="InterPro" id="IPR007848">
    <property type="entry name" value="Small_mtfrase_dom"/>
</dbReference>
<proteinExistence type="inferred from homology"/>
<dbReference type="EMBL" id="BMOD01000010">
    <property type="protein sequence ID" value="GGJ40478.1"/>
    <property type="molecule type" value="Genomic_DNA"/>
</dbReference>
<evidence type="ECO:0000313" key="9">
    <source>
        <dbReference type="Proteomes" id="UP000632222"/>
    </source>
</evidence>
<dbReference type="Gene3D" id="3.40.50.150">
    <property type="entry name" value="Vaccinia Virus protein VP39"/>
    <property type="match status" value="1"/>
</dbReference>
<gene>
    <name evidence="5 8" type="primary">prmC</name>
    <name evidence="8" type="ORF">GCM10008938_28180</name>
</gene>